<proteinExistence type="predicted"/>
<dbReference type="RefSeq" id="WP_125029552.1">
    <property type="nucleotide sequence ID" value="NZ_JAPXVP010000002.1"/>
</dbReference>
<gene>
    <name evidence="3" type="ORF">DWB61_03760</name>
</gene>
<evidence type="ECO:0000256" key="2">
    <source>
        <dbReference type="SAM" id="MobiDB-lite"/>
    </source>
</evidence>
<sequence length="635" mass="69752">MEKLKAVNGASGVRSFMTSSGVIVGQGNRTIKNGLEFNHLIDTSGVTFTSSFSEGGVNDTVLKIREIIQNNHEQVSQLAKTLKRNSLVETCGAVWDFVFHHIQYKSDKVGVEQLSTPARIWLNRSTPNTPSDCDDHTIFCGSLLYCLGIPFSIRIAGYDNKPFSHVYIVVSDSICIDTVLHRFNVEAPFSSKKDSKMTIETLQGLDGQEHLGELGELDESIRNFANTMEGLKGLGDIDSSPQEEAALRTLGVKQLGITLKAYQSDPAPFHALGYKPAYFEHVRKVLKEMMGGSLEGITIKLADGSSYEQKNLSGLQGLSDVQGLGFLGWFDGWFKKLRKGIKKVAKKVKKVVKKTVKVVGKVAKKGITLLNKINPLFMAVRGGILLAIKKNFFGLALKFGFGLLTKEQAISIGCDLDQWGKSVKAYSKFADKFRFLGGRTSKLREAIKKGYVKYSKSKGYPTIDYKSLKGLDEDVNIEIGVLPAAAIPAATGLIAKAMNFLKPFLLKILKGLHLDKMFAKLKAKHIDNLKDRKEKATTVEERQKLDDKIKRAENNLVVINNLRKNNPTVQTDSKAPSQDPELETDLTESVVSTSQVKTASMGKLGMAALVLVGVGTMVAANKKKSTENKSNNPKK</sequence>
<feature type="region of interest" description="Disordered" evidence="2">
    <location>
        <begin position="562"/>
        <end position="589"/>
    </location>
</feature>
<name>A0A425Y7G9_9BACT</name>
<dbReference type="AlphaFoldDB" id="A0A425Y7G9"/>
<evidence type="ECO:0000256" key="1">
    <source>
        <dbReference type="SAM" id="Coils"/>
    </source>
</evidence>
<keyword evidence="4" id="KW-1185">Reference proteome</keyword>
<dbReference type="OrthoDB" id="1154186at2"/>
<feature type="coiled-coil region" evidence="1">
    <location>
        <begin position="535"/>
        <end position="562"/>
    </location>
</feature>
<evidence type="ECO:0000313" key="3">
    <source>
        <dbReference type="EMBL" id="RRG24242.1"/>
    </source>
</evidence>
<comment type="caution">
    <text evidence="3">The sequence shown here is derived from an EMBL/GenBank/DDBJ whole genome shotgun (WGS) entry which is preliminary data.</text>
</comment>
<organism evidence="3 4">
    <name type="scientific">Ancylomarina euxinus</name>
    <dbReference type="NCBI Taxonomy" id="2283627"/>
    <lineage>
        <taxon>Bacteria</taxon>
        <taxon>Pseudomonadati</taxon>
        <taxon>Bacteroidota</taxon>
        <taxon>Bacteroidia</taxon>
        <taxon>Marinilabiliales</taxon>
        <taxon>Marinifilaceae</taxon>
        <taxon>Ancylomarina</taxon>
    </lineage>
</organism>
<keyword evidence="1" id="KW-0175">Coiled coil</keyword>
<accession>A0A425Y7G9</accession>
<dbReference type="Proteomes" id="UP000285794">
    <property type="component" value="Unassembled WGS sequence"/>
</dbReference>
<dbReference type="EMBL" id="QQWG01000002">
    <property type="protein sequence ID" value="RRG24242.1"/>
    <property type="molecule type" value="Genomic_DNA"/>
</dbReference>
<reference evidence="3 4" key="1">
    <citation type="submission" date="2018-07" db="EMBL/GenBank/DDBJ databases">
        <title>Draft genome sequence of Ancylomarina sp. M1P.</title>
        <authorList>
            <person name="Yadav S."/>
            <person name="Villanueva L."/>
            <person name="Damste J.S.S."/>
        </authorList>
    </citation>
    <scope>NUCLEOTIDE SEQUENCE [LARGE SCALE GENOMIC DNA]</scope>
    <source>
        <strain evidence="3 4">M1P</strain>
    </source>
</reference>
<evidence type="ECO:0000313" key="4">
    <source>
        <dbReference type="Proteomes" id="UP000285794"/>
    </source>
</evidence>
<protein>
    <submittedName>
        <fullName evidence="3">Uncharacterized protein</fullName>
    </submittedName>
</protein>
<feature type="compositionally biased region" description="Polar residues" evidence="2">
    <location>
        <begin position="562"/>
        <end position="576"/>
    </location>
</feature>